<dbReference type="AlphaFoldDB" id="A0A225AH01"/>
<dbReference type="PANTHER" id="PTHR28037">
    <property type="entry name" value="ALCOHOL O-ACETYLTRANSFERASE 1-RELATED"/>
    <property type="match status" value="1"/>
</dbReference>
<protein>
    <recommendedName>
        <fullName evidence="3">Alcohol acetyltransferase</fullName>
    </recommendedName>
</protein>
<dbReference type="InterPro" id="IPR023213">
    <property type="entry name" value="CAT-like_dom_sf"/>
</dbReference>
<comment type="caution">
    <text evidence="1">The sequence shown here is derived from an EMBL/GenBank/DDBJ whole genome shotgun (WGS) entry which is preliminary data.</text>
</comment>
<organism evidence="1 2">
    <name type="scientific">Talaromyces atroroseus</name>
    <dbReference type="NCBI Taxonomy" id="1441469"/>
    <lineage>
        <taxon>Eukaryota</taxon>
        <taxon>Fungi</taxon>
        <taxon>Dikarya</taxon>
        <taxon>Ascomycota</taxon>
        <taxon>Pezizomycotina</taxon>
        <taxon>Eurotiomycetes</taxon>
        <taxon>Eurotiomycetidae</taxon>
        <taxon>Eurotiales</taxon>
        <taxon>Trichocomaceae</taxon>
        <taxon>Talaromyces</taxon>
        <taxon>Talaromyces sect. Trachyspermi</taxon>
    </lineage>
</organism>
<evidence type="ECO:0000313" key="1">
    <source>
        <dbReference type="EMBL" id="OKL58493.1"/>
    </source>
</evidence>
<gene>
    <name evidence="1" type="ORF">UA08_06362</name>
</gene>
<dbReference type="STRING" id="1441469.A0A225AH01"/>
<dbReference type="PANTHER" id="PTHR28037:SF1">
    <property type="entry name" value="ALCOHOL O-ACETYLTRANSFERASE 1-RELATED"/>
    <property type="match status" value="1"/>
</dbReference>
<dbReference type="OrthoDB" id="2150604at2759"/>
<dbReference type="EMBL" id="LFMY01000009">
    <property type="protein sequence ID" value="OKL58493.1"/>
    <property type="molecule type" value="Genomic_DNA"/>
</dbReference>
<dbReference type="InterPro" id="IPR052058">
    <property type="entry name" value="Alcohol_O-acetyltransferase"/>
</dbReference>
<evidence type="ECO:0008006" key="3">
    <source>
        <dbReference type="Google" id="ProtNLM"/>
    </source>
</evidence>
<dbReference type="Gene3D" id="3.30.559.10">
    <property type="entry name" value="Chloramphenicol acetyltransferase-like domain"/>
    <property type="match status" value="1"/>
</dbReference>
<sequence length="486" mass="54332">MQHEDIVNLGVLGRLYSARNVSGFYRLGNALAVCAYSTDGLSNADSWFTERFSRALYQTVQYHPSLCYGIVDQTQEREAVFLRLPAIYYEDVVDFRGQDIQDPSEEDDDRAIEAMLEDWHAKIITDGHQKPAWRVVILKHGSQWGSGAQKVPPIQKVSIAFLANHAIADGISHVNFHRTLFHFFNNENNEEVIWPYTVPRDLRCPVLLEDVVDLLAKDEEDMHHISYDTTNLWSGTNVFLPSPAEYESGLRLITIPSSKLKTVLGFCKSKQISLTGLLHGLVVLYLARTVTPGCGFRAVTPYSMRQFSKVSDDEICNHVSALVHDFPEHLVTTIRLGPESPAEDARSIIQVAQKFYHDMSAELKRAPKNNIWAALFGDIDWYAQAKAQIGKKRALTYEVSNVGSQKMFETLELQEKSLLRLEKMVVSQCGSVSGPVVAVSCISTPGGPLTITLAWQKGSCEDKLINDMAAYLSSRLVEDFGGVTEA</sequence>
<dbReference type="RefSeq" id="XP_020118614.1">
    <property type="nucleotide sequence ID" value="XM_020268676.1"/>
</dbReference>
<evidence type="ECO:0000313" key="2">
    <source>
        <dbReference type="Proteomes" id="UP000214365"/>
    </source>
</evidence>
<accession>A0A225AH01</accession>
<name>A0A225AH01_TALAT</name>
<dbReference type="Proteomes" id="UP000214365">
    <property type="component" value="Unassembled WGS sequence"/>
</dbReference>
<reference evidence="1 2" key="1">
    <citation type="submission" date="2015-06" db="EMBL/GenBank/DDBJ databases">
        <title>Talaromyces atroroseus IBT 11181 draft genome.</title>
        <authorList>
            <person name="Rasmussen K.B."/>
            <person name="Rasmussen S."/>
            <person name="Petersen B."/>
            <person name="Sicheritz-Ponten T."/>
            <person name="Mortensen U.H."/>
            <person name="Thrane U."/>
        </authorList>
    </citation>
    <scope>NUCLEOTIDE SEQUENCE [LARGE SCALE GENOMIC DNA]</scope>
    <source>
        <strain evidence="1 2">IBT 11181</strain>
    </source>
</reference>
<dbReference type="Pfam" id="PF07247">
    <property type="entry name" value="AATase"/>
    <property type="match status" value="1"/>
</dbReference>
<keyword evidence="2" id="KW-1185">Reference proteome</keyword>
<dbReference type="InterPro" id="IPR010828">
    <property type="entry name" value="Atf2/Sli1-like"/>
</dbReference>
<dbReference type="GeneID" id="31006118"/>
<dbReference type="SUPFAM" id="SSF52777">
    <property type="entry name" value="CoA-dependent acyltransferases"/>
    <property type="match status" value="1"/>
</dbReference>
<proteinExistence type="predicted"/>
<dbReference type="GO" id="GO:0008080">
    <property type="term" value="F:N-acetyltransferase activity"/>
    <property type="evidence" value="ECO:0007669"/>
    <property type="project" value="TreeGrafter"/>
</dbReference>